<proteinExistence type="predicted"/>
<dbReference type="RefSeq" id="WP_252550868.1">
    <property type="nucleotide sequence ID" value="NZ_CP099468.1"/>
</dbReference>
<dbReference type="EMBL" id="CP099468">
    <property type="protein sequence ID" value="USQ85679.1"/>
    <property type="molecule type" value="Genomic_DNA"/>
</dbReference>
<name>A0ABY4Z9E8_9ACTN</name>
<evidence type="ECO:0000313" key="1">
    <source>
        <dbReference type="EMBL" id="USQ85679.1"/>
    </source>
</evidence>
<sequence>MTFWVEHPAGRRENVKLHVVNRSPDPVSEVQVVLRVLRGSAGADGEHPLRERGEEELWVLPLANLGPCAETVYLAPNMRLEVVPRNDRKSLDEWPKLSDQGFWRVGSMYFVDSSGKGWIRTAEDLDERSSPPVDLVTHIIYWDDEQVDKADLCEGDSR</sequence>
<reference evidence="1" key="1">
    <citation type="submission" date="2022-06" db="EMBL/GenBank/DDBJ databases">
        <title>Complete genome sequence of soil microorganisms Streptomyces sp. Qhu-M197 isolated from Alpine meadows habitats on the Tibetan Plateau.</title>
        <authorList>
            <person name="Zhang B."/>
            <person name="Xiang X."/>
            <person name="Fan J."/>
        </authorList>
    </citation>
    <scope>NUCLEOTIDE SEQUENCE</scope>
    <source>
        <strain evidence="1">Qhu-M197</strain>
    </source>
</reference>
<gene>
    <name evidence="1" type="ORF">NFX46_19090</name>
</gene>
<accession>A0ABY4Z9E8</accession>
<evidence type="ECO:0000313" key="2">
    <source>
        <dbReference type="Proteomes" id="UP001056374"/>
    </source>
</evidence>
<organism evidence="1 2">
    <name type="scientific">Streptomyces phaeoluteigriseus</name>
    <dbReference type="NCBI Taxonomy" id="114686"/>
    <lineage>
        <taxon>Bacteria</taxon>
        <taxon>Bacillati</taxon>
        <taxon>Actinomycetota</taxon>
        <taxon>Actinomycetes</taxon>
        <taxon>Kitasatosporales</taxon>
        <taxon>Streptomycetaceae</taxon>
        <taxon>Streptomyces</taxon>
        <taxon>Streptomyces aurantiacus group</taxon>
    </lineage>
</organism>
<dbReference type="Proteomes" id="UP001056374">
    <property type="component" value="Chromosome"/>
</dbReference>
<protein>
    <submittedName>
        <fullName evidence="1">Uncharacterized protein</fullName>
    </submittedName>
</protein>
<keyword evidence="2" id="KW-1185">Reference proteome</keyword>